<reference evidence="1 2" key="1">
    <citation type="submission" date="2014-06" db="EMBL/GenBank/DDBJ databases">
        <authorList>
            <person name="Swart Estienne"/>
        </authorList>
    </citation>
    <scope>NUCLEOTIDE SEQUENCE [LARGE SCALE GENOMIC DNA]</scope>
    <source>
        <strain evidence="1 2">130c</strain>
    </source>
</reference>
<keyword evidence="2" id="KW-1185">Reference proteome</keyword>
<name>A0A078A035_STYLE</name>
<dbReference type="AlphaFoldDB" id="A0A078A035"/>
<dbReference type="EMBL" id="CCKQ01004391">
    <property type="protein sequence ID" value="CDW75546.1"/>
    <property type="molecule type" value="Genomic_DNA"/>
</dbReference>
<evidence type="ECO:0000313" key="2">
    <source>
        <dbReference type="Proteomes" id="UP000039865"/>
    </source>
</evidence>
<gene>
    <name evidence="1" type="primary">Contig7411.g7923</name>
    <name evidence="1" type="ORF">STYLEM_4536</name>
</gene>
<dbReference type="Proteomes" id="UP000039865">
    <property type="component" value="Unassembled WGS sequence"/>
</dbReference>
<sequence length="305" mass="35916">MQTSIQSKAEEIFGNLDSIVDKVNVFHSHAVFFKDKEFTQILTDQPGAPKNKLDLLFFNFLRTRAQCLITSGKIVRDDPYLYNIDFHLNGNGIKDCEFFQYSDEFHRQLYTKPVAILTRTISLNFFQYASVYKDLRFLKFIFTEDQTAQDYFQSQAIHWNIEDQELVKIKIREEYNIQIIGIKEVTIHKVIQYLKEQKTFQPILSEVGESTFRTSYIEIPSDNPVELLYLGIYQGEIEDHQQGTKFASLDEIISQYKLEQKSTIHEQENGKGKWLLTLWTKRTIEDQLTENLESYRQEILDSICI</sequence>
<proteinExistence type="predicted"/>
<dbReference type="InParanoid" id="A0A078A035"/>
<protein>
    <submittedName>
        <fullName evidence="1">Uncharacterized protein</fullName>
    </submittedName>
</protein>
<accession>A0A078A035</accession>
<evidence type="ECO:0000313" key="1">
    <source>
        <dbReference type="EMBL" id="CDW75546.1"/>
    </source>
</evidence>
<organism evidence="1 2">
    <name type="scientific">Stylonychia lemnae</name>
    <name type="common">Ciliate</name>
    <dbReference type="NCBI Taxonomy" id="5949"/>
    <lineage>
        <taxon>Eukaryota</taxon>
        <taxon>Sar</taxon>
        <taxon>Alveolata</taxon>
        <taxon>Ciliophora</taxon>
        <taxon>Intramacronucleata</taxon>
        <taxon>Spirotrichea</taxon>
        <taxon>Stichotrichia</taxon>
        <taxon>Sporadotrichida</taxon>
        <taxon>Oxytrichidae</taxon>
        <taxon>Stylonychinae</taxon>
        <taxon>Stylonychia</taxon>
    </lineage>
</organism>